<comment type="caution">
    <text evidence="3">The sequence shown here is derived from an EMBL/GenBank/DDBJ whole genome shotgun (WGS) entry which is preliminary data.</text>
</comment>
<evidence type="ECO:0000313" key="4">
    <source>
        <dbReference type="Proteomes" id="UP001055712"/>
    </source>
</evidence>
<dbReference type="PANTHER" id="PTHR35733">
    <property type="entry name" value="OS02G0307800 PROTEIN"/>
    <property type="match status" value="1"/>
</dbReference>
<reference evidence="3" key="2">
    <citation type="submission" date="2020-11" db="EMBL/GenBank/DDBJ databases">
        <authorList>
            <person name="Cecchin M."/>
            <person name="Marcolungo L."/>
            <person name="Rossato M."/>
            <person name="Girolomoni L."/>
            <person name="Cosentino E."/>
            <person name="Cuine S."/>
            <person name="Li-Beisson Y."/>
            <person name="Delledonne M."/>
            <person name="Ballottari M."/>
        </authorList>
    </citation>
    <scope>NUCLEOTIDE SEQUENCE</scope>
    <source>
        <strain evidence="3">211/11P</strain>
        <tissue evidence="3">Whole cell</tissue>
    </source>
</reference>
<sequence>MATWPALANALEVAIAVGSFAAVTSTPAAFAVENVALYNPTGGSETLKTVAGVAYIGVVIVFFVRLFRRRAQKATTERISTVADVAAYGAVDDDDEEEAKAKQQVAAKVVTPLQAFIGAAQATAICFLLFQASTLVDGYFERQTLPDQASQYTAHNVAVLVQTVCRGLVYLITFIFGANAVGLTGLTVQLLLFPESGGEDSSSRPRAAPLPKVSSTDDVFALRRAFQEAERMGQQEAQKDLKRSQTRPDDSSD</sequence>
<reference evidence="3" key="1">
    <citation type="journal article" date="2019" name="Plant J.">
        <title>Chlorella vulgaris genome assembly and annotation reveals the molecular basis for metabolic acclimation to high light conditions.</title>
        <authorList>
            <person name="Cecchin M."/>
            <person name="Marcolungo L."/>
            <person name="Rossato M."/>
            <person name="Girolomoni L."/>
            <person name="Cosentino E."/>
            <person name="Cuine S."/>
            <person name="Li-Beisson Y."/>
            <person name="Delledonne M."/>
            <person name="Ballottari M."/>
        </authorList>
    </citation>
    <scope>NUCLEOTIDE SEQUENCE</scope>
    <source>
        <strain evidence="3">211/11P</strain>
    </source>
</reference>
<keyword evidence="4" id="KW-1185">Reference proteome</keyword>
<feature type="transmembrane region" description="Helical" evidence="2">
    <location>
        <begin position="47"/>
        <end position="67"/>
    </location>
</feature>
<organism evidence="3 4">
    <name type="scientific">Chlorella vulgaris</name>
    <name type="common">Green alga</name>
    <dbReference type="NCBI Taxonomy" id="3077"/>
    <lineage>
        <taxon>Eukaryota</taxon>
        <taxon>Viridiplantae</taxon>
        <taxon>Chlorophyta</taxon>
        <taxon>core chlorophytes</taxon>
        <taxon>Trebouxiophyceae</taxon>
        <taxon>Chlorellales</taxon>
        <taxon>Chlorellaceae</taxon>
        <taxon>Chlorella clade</taxon>
        <taxon>Chlorella</taxon>
    </lineage>
</organism>
<keyword evidence="2" id="KW-1133">Transmembrane helix</keyword>
<dbReference type="AlphaFoldDB" id="A0A9D4TUT0"/>
<feature type="region of interest" description="Disordered" evidence="1">
    <location>
        <begin position="229"/>
        <end position="253"/>
    </location>
</feature>
<name>A0A9D4TUT0_CHLVU</name>
<keyword evidence="2" id="KW-0472">Membrane</keyword>
<dbReference type="GO" id="GO:0009535">
    <property type="term" value="C:chloroplast thylakoid membrane"/>
    <property type="evidence" value="ECO:0007669"/>
    <property type="project" value="TreeGrafter"/>
</dbReference>
<proteinExistence type="predicted"/>
<feature type="transmembrane region" description="Helical" evidence="2">
    <location>
        <begin position="168"/>
        <end position="193"/>
    </location>
</feature>
<dbReference type="Proteomes" id="UP001055712">
    <property type="component" value="Unassembled WGS sequence"/>
</dbReference>
<evidence type="ECO:0000256" key="1">
    <source>
        <dbReference type="SAM" id="MobiDB-lite"/>
    </source>
</evidence>
<keyword evidence="2" id="KW-0812">Transmembrane</keyword>
<dbReference type="EMBL" id="SIDB01000002">
    <property type="protein sequence ID" value="KAI3435625.1"/>
    <property type="molecule type" value="Genomic_DNA"/>
</dbReference>
<protein>
    <submittedName>
        <fullName evidence="3">Uncharacterized protein</fullName>
    </submittedName>
</protein>
<accession>A0A9D4TUT0</accession>
<dbReference type="OrthoDB" id="5296at2759"/>
<dbReference type="InterPro" id="IPR021434">
    <property type="entry name" value="DUF3082"/>
</dbReference>
<dbReference type="PANTHER" id="PTHR35733:SF1">
    <property type="entry name" value="OS02G0307800 PROTEIN"/>
    <property type="match status" value="1"/>
</dbReference>
<evidence type="ECO:0000313" key="3">
    <source>
        <dbReference type="EMBL" id="KAI3435625.1"/>
    </source>
</evidence>
<dbReference type="Pfam" id="PF11282">
    <property type="entry name" value="DUF3082"/>
    <property type="match status" value="1"/>
</dbReference>
<gene>
    <name evidence="3" type="ORF">D9Q98_001685</name>
</gene>
<feature type="region of interest" description="Disordered" evidence="1">
    <location>
        <begin position="196"/>
        <end position="215"/>
    </location>
</feature>
<evidence type="ECO:0000256" key="2">
    <source>
        <dbReference type="SAM" id="Phobius"/>
    </source>
</evidence>